<accession>A0ABY8LA98</accession>
<dbReference type="InterPro" id="IPR011992">
    <property type="entry name" value="EF-hand-dom_pair"/>
</dbReference>
<organism evidence="3 4">
    <name type="scientific">Jannaschia ovalis</name>
    <dbReference type="NCBI Taxonomy" id="3038773"/>
    <lineage>
        <taxon>Bacteria</taxon>
        <taxon>Pseudomonadati</taxon>
        <taxon>Pseudomonadota</taxon>
        <taxon>Alphaproteobacteria</taxon>
        <taxon>Rhodobacterales</taxon>
        <taxon>Roseobacteraceae</taxon>
        <taxon>Jannaschia</taxon>
    </lineage>
</organism>
<gene>
    <name evidence="3" type="ORF">P8627_14725</name>
</gene>
<sequence>MTRILTTAALLAATTGAFAMGHGAWDMDGSGALSPEEFNAGFGAMGTHGGFDTDGDALLDEAEWTAGPAEVGEWVNMDLNGDGGVDSTEYNALLFNRYDTDGSGAIEASEMAMIDADLATGGMLSQ</sequence>
<dbReference type="PROSITE" id="PS00018">
    <property type="entry name" value="EF_HAND_1"/>
    <property type="match status" value="2"/>
</dbReference>
<evidence type="ECO:0000256" key="1">
    <source>
        <dbReference type="SAM" id="SignalP"/>
    </source>
</evidence>
<proteinExistence type="predicted"/>
<dbReference type="Pfam" id="PF13202">
    <property type="entry name" value="EF-hand_5"/>
    <property type="match status" value="3"/>
</dbReference>
<keyword evidence="4" id="KW-1185">Reference proteome</keyword>
<dbReference type="InterPro" id="IPR018247">
    <property type="entry name" value="EF_Hand_1_Ca_BS"/>
</dbReference>
<reference evidence="3 4" key="1">
    <citation type="submission" date="2023-04" db="EMBL/GenBank/DDBJ databases">
        <title>Jannaschia ovalis sp. nov., a marine bacterium isolated from sea tidal flat.</title>
        <authorList>
            <person name="Kwon D.Y."/>
            <person name="Kim J.-J."/>
        </authorList>
    </citation>
    <scope>NUCLEOTIDE SEQUENCE [LARGE SCALE GENOMIC DNA]</scope>
    <source>
        <strain evidence="3 4">GRR-S6-38</strain>
    </source>
</reference>
<dbReference type="RefSeq" id="WP_279965016.1">
    <property type="nucleotide sequence ID" value="NZ_CP122537.1"/>
</dbReference>
<dbReference type="Gene3D" id="1.10.238.10">
    <property type="entry name" value="EF-hand"/>
    <property type="match status" value="1"/>
</dbReference>
<feature type="signal peptide" evidence="1">
    <location>
        <begin position="1"/>
        <end position="19"/>
    </location>
</feature>
<dbReference type="Proteomes" id="UP001243420">
    <property type="component" value="Chromosome"/>
</dbReference>
<feature type="chain" id="PRO_5045308058" description="EF-hand domain-containing protein" evidence="1">
    <location>
        <begin position="20"/>
        <end position="126"/>
    </location>
</feature>
<name>A0ABY8LA98_9RHOB</name>
<dbReference type="PROSITE" id="PS50222">
    <property type="entry name" value="EF_HAND_2"/>
    <property type="match status" value="2"/>
</dbReference>
<evidence type="ECO:0000313" key="4">
    <source>
        <dbReference type="Proteomes" id="UP001243420"/>
    </source>
</evidence>
<evidence type="ECO:0000259" key="2">
    <source>
        <dbReference type="PROSITE" id="PS50222"/>
    </source>
</evidence>
<evidence type="ECO:0000313" key="3">
    <source>
        <dbReference type="EMBL" id="WGH78265.1"/>
    </source>
</evidence>
<dbReference type="SUPFAM" id="SSF47473">
    <property type="entry name" value="EF-hand"/>
    <property type="match status" value="1"/>
</dbReference>
<dbReference type="InterPro" id="IPR002048">
    <property type="entry name" value="EF_hand_dom"/>
</dbReference>
<feature type="domain" description="EF-hand" evidence="2">
    <location>
        <begin position="86"/>
        <end position="121"/>
    </location>
</feature>
<feature type="domain" description="EF-hand" evidence="2">
    <location>
        <begin position="26"/>
        <end position="48"/>
    </location>
</feature>
<protein>
    <recommendedName>
        <fullName evidence="2">EF-hand domain-containing protein</fullName>
    </recommendedName>
</protein>
<keyword evidence="1" id="KW-0732">Signal</keyword>
<dbReference type="EMBL" id="CP122537">
    <property type="protein sequence ID" value="WGH78265.1"/>
    <property type="molecule type" value="Genomic_DNA"/>
</dbReference>